<dbReference type="EMBL" id="GGEC01077154">
    <property type="protein sequence ID" value="MBX57638.1"/>
    <property type="molecule type" value="Transcribed_RNA"/>
</dbReference>
<sequence length="35" mass="4291">MSNVNLSTKGDFDTWRMTGRYKRMDKIKKKYHLIK</sequence>
<dbReference type="AlphaFoldDB" id="A0A2P2PSC4"/>
<proteinExistence type="predicted"/>
<organism evidence="1">
    <name type="scientific">Rhizophora mucronata</name>
    <name type="common">Asiatic mangrove</name>
    <dbReference type="NCBI Taxonomy" id="61149"/>
    <lineage>
        <taxon>Eukaryota</taxon>
        <taxon>Viridiplantae</taxon>
        <taxon>Streptophyta</taxon>
        <taxon>Embryophyta</taxon>
        <taxon>Tracheophyta</taxon>
        <taxon>Spermatophyta</taxon>
        <taxon>Magnoliopsida</taxon>
        <taxon>eudicotyledons</taxon>
        <taxon>Gunneridae</taxon>
        <taxon>Pentapetalae</taxon>
        <taxon>rosids</taxon>
        <taxon>fabids</taxon>
        <taxon>Malpighiales</taxon>
        <taxon>Rhizophoraceae</taxon>
        <taxon>Rhizophora</taxon>
    </lineage>
</organism>
<accession>A0A2P2PSC4</accession>
<evidence type="ECO:0000313" key="1">
    <source>
        <dbReference type="EMBL" id="MBX57638.1"/>
    </source>
</evidence>
<protein>
    <submittedName>
        <fullName evidence="1">Uncharacterized protein</fullName>
    </submittedName>
</protein>
<reference evidence="1" key="1">
    <citation type="submission" date="2018-02" db="EMBL/GenBank/DDBJ databases">
        <title>Rhizophora mucronata_Transcriptome.</title>
        <authorList>
            <person name="Meera S.P."/>
            <person name="Sreeshan A."/>
            <person name="Augustine A."/>
        </authorList>
    </citation>
    <scope>NUCLEOTIDE SEQUENCE</scope>
    <source>
        <tissue evidence="1">Leaf</tissue>
    </source>
</reference>
<name>A0A2P2PSC4_RHIMU</name>